<name>A0AB34T9L7_9BIFI</name>
<dbReference type="RefSeq" id="WP_052826399.1">
    <property type="nucleotide sequence ID" value="NZ_AWFK01000008.1"/>
</dbReference>
<feature type="region of interest" description="Disordered" evidence="1">
    <location>
        <begin position="1"/>
        <end position="44"/>
    </location>
</feature>
<dbReference type="EMBL" id="AWFK01000008">
    <property type="protein sequence ID" value="KOA49591.1"/>
    <property type="molecule type" value="Genomic_DNA"/>
</dbReference>
<accession>A0AB34T9L7</accession>
<evidence type="ECO:0000313" key="2">
    <source>
        <dbReference type="EMBL" id="KOA49591.1"/>
    </source>
</evidence>
<dbReference type="Proteomes" id="UP000037239">
    <property type="component" value="Unassembled WGS sequence"/>
</dbReference>
<reference evidence="2 3" key="1">
    <citation type="journal article" date="2015" name="Int J Genomics">
        <title>Comparative Genomics Revealed Genetic Diversity and Species/Strain-Level Differences in Carbohydrate Metabolism of Three Probiotic Bifidobacterial Species.</title>
        <authorList>
            <person name="Odamaki T."/>
            <person name="Horigome A."/>
            <person name="Sugahara H."/>
            <person name="Hashikura N."/>
            <person name="Minami J."/>
            <person name="Xiao J.Z."/>
            <person name="Abe F."/>
        </authorList>
    </citation>
    <scope>NUCLEOTIDE SEQUENCE [LARGE SCALE GENOMIC DNA]</scope>
    <source>
        <strain evidence="2 3">MCC 0483</strain>
    </source>
</reference>
<proteinExistence type="predicted"/>
<gene>
    <name evidence="2" type="ORF">BAAM0483_05450</name>
</gene>
<protein>
    <submittedName>
        <fullName evidence="2">Uncharacterized protein</fullName>
    </submittedName>
</protein>
<evidence type="ECO:0000256" key="1">
    <source>
        <dbReference type="SAM" id="MobiDB-lite"/>
    </source>
</evidence>
<sequence length="451" mass="49729">MANQARKPKGSPNGTGGQFDHTPNQTEGTLPALTDPEDMPVGGETMDKAETIALNLYDRQRDWDDLPVGGCYRIDDLGNYVTEADWDTVWAGHELEKQAWMLSDNGQYSRDQVAAMTPAEIKNTYESEDFHPDIAYYTEKDEGDYDMLTPMGSKREEALWETSEYLANISKESMDFEPGEQVHATAAGFVSEQEWNEAFAGSQDYEKAAYELSQRHPGLRMANLTPQQVFAMHDSEKAYEQYVYASNGAHSAEADLERHPFMRRAAALYRQNERNAKYAGYGLDDVIGMRESEYAGNDGTLTANVQDATLRILNSPDPTADMDSMSTIALGLNHDPENTVRMLAGQMSARGDTGGLKQSLQTSLASVNDVYDRDNAERLSTILACVENNADDTRGAGQLAAAMGAFASCRQGDTETARREAARICSARIISLGRPAALAYTVADVIYDYLN</sequence>
<dbReference type="AlphaFoldDB" id="A0AB34T9L7"/>
<organism evidence="2 3">
    <name type="scientific">Bifidobacterium animalis subsp. animalis MCC 0483</name>
    <dbReference type="NCBI Taxonomy" id="1365955"/>
    <lineage>
        <taxon>Bacteria</taxon>
        <taxon>Bacillati</taxon>
        <taxon>Actinomycetota</taxon>
        <taxon>Actinomycetes</taxon>
        <taxon>Bifidobacteriales</taxon>
        <taxon>Bifidobacteriaceae</taxon>
        <taxon>Bifidobacterium</taxon>
    </lineage>
</organism>
<comment type="caution">
    <text evidence="2">The sequence shown here is derived from an EMBL/GenBank/DDBJ whole genome shotgun (WGS) entry which is preliminary data.</text>
</comment>
<evidence type="ECO:0000313" key="3">
    <source>
        <dbReference type="Proteomes" id="UP000037239"/>
    </source>
</evidence>